<keyword evidence="3" id="KW-1015">Disulfide bond</keyword>
<dbReference type="InterPro" id="IPR003213">
    <property type="entry name" value="Cyt_c_oxidase_su6B"/>
</dbReference>
<organism evidence="4 5">
    <name type="scientific">Nomascus leucogenys</name>
    <name type="common">Northern white-cheeked gibbon</name>
    <name type="synonym">Hylobates leucogenys</name>
    <dbReference type="NCBI Taxonomy" id="61853"/>
    <lineage>
        <taxon>Eukaryota</taxon>
        <taxon>Metazoa</taxon>
        <taxon>Chordata</taxon>
        <taxon>Craniata</taxon>
        <taxon>Vertebrata</taxon>
        <taxon>Euteleostomi</taxon>
        <taxon>Mammalia</taxon>
        <taxon>Eutheria</taxon>
        <taxon>Euarchontoglires</taxon>
        <taxon>Primates</taxon>
        <taxon>Haplorrhini</taxon>
        <taxon>Catarrhini</taxon>
        <taxon>Hylobatidae</taxon>
        <taxon>Nomascus</taxon>
    </lineage>
</organism>
<dbReference type="FunCoup" id="G1RHQ4">
    <property type="interactions" value="482"/>
</dbReference>
<dbReference type="InParanoid" id="G1RHQ4"/>
<dbReference type="Gene3D" id="1.10.10.140">
    <property type="entry name" value="Cytochrome c oxidase, subunit VIb"/>
    <property type="match status" value="1"/>
</dbReference>
<protein>
    <recommendedName>
        <fullName evidence="6">Cytochrome c oxidase subunit 6B2</fullName>
    </recommendedName>
</protein>
<dbReference type="AlphaFoldDB" id="G1RHQ4"/>
<dbReference type="OMA" id="XFHRCEK"/>
<sequence length="50" mass="6039">YHRCLKTRTRRGKSTQPCEYYFRVYHSLCPISWVQSWNEQIKNGTFAGKI</sequence>
<evidence type="ECO:0000256" key="2">
    <source>
        <dbReference type="ARBA" id="ARBA00023128"/>
    </source>
</evidence>
<reference evidence="4" key="3">
    <citation type="submission" date="2025-09" db="UniProtKB">
        <authorList>
            <consortium name="Ensembl"/>
        </authorList>
    </citation>
    <scope>IDENTIFICATION</scope>
</reference>
<keyword evidence="2" id="KW-0496">Mitochondrion</keyword>
<dbReference type="Pfam" id="PF02297">
    <property type="entry name" value="COX6B"/>
    <property type="match status" value="1"/>
</dbReference>
<dbReference type="InterPro" id="IPR036549">
    <property type="entry name" value="CX6/COA6-like_sf"/>
</dbReference>
<dbReference type="InterPro" id="IPR048280">
    <property type="entry name" value="COX6B-like"/>
</dbReference>
<dbReference type="Proteomes" id="UP000001073">
    <property type="component" value="Chromosome 10"/>
</dbReference>
<dbReference type="STRING" id="61853.ENSNLEP00000012755"/>
<evidence type="ECO:0000313" key="4">
    <source>
        <dbReference type="Ensembl" id="ENSNLEP00000012755.2"/>
    </source>
</evidence>
<dbReference type="GeneTree" id="ENSGT00940000162621"/>
<dbReference type="EMBL" id="ADFV01100168">
    <property type="status" value="NOT_ANNOTATED_CDS"/>
    <property type="molecule type" value="Genomic_DNA"/>
</dbReference>
<reference evidence="4" key="2">
    <citation type="submission" date="2025-08" db="UniProtKB">
        <authorList>
            <consortium name="Ensembl"/>
        </authorList>
    </citation>
    <scope>IDENTIFICATION</scope>
</reference>
<dbReference type="SUPFAM" id="SSF47694">
    <property type="entry name" value="Cytochrome c oxidase subunit h"/>
    <property type="match status" value="1"/>
</dbReference>
<dbReference type="Ensembl" id="ENSNLET00000013381.2">
    <property type="protein sequence ID" value="ENSNLEP00000012755.2"/>
    <property type="gene ID" value="ENSNLEG00000010492.2"/>
</dbReference>
<name>G1RHQ4_NOMLE</name>
<dbReference type="GO" id="GO:0005739">
    <property type="term" value="C:mitochondrion"/>
    <property type="evidence" value="ECO:0007669"/>
    <property type="project" value="UniProtKB-SubCell"/>
</dbReference>
<accession>G1RHQ4</accession>
<evidence type="ECO:0000256" key="3">
    <source>
        <dbReference type="ARBA" id="ARBA00023157"/>
    </source>
</evidence>
<evidence type="ECO:0008006" key="6">
    <source>
        <dbReference type="Google" id="ProtNLM"/>
    </source>
</evidence>
<dbReference type="GO" id="GO:0045277">
    <property type="term" value="C:respiratory chain complex IV"/>
    <property type="evidence" value="ECO:0007669"/>
    <property type="project" value="InterPro"/>
</dbReference>
<comment type="subcellular location">
    <subcellularLocation>
        <location evidence="1">Mitochondrion</location>
    </subcellularLocation>
</comment>
<dbReference type="HOGENOM" id="CLU_133964_1_2_1"/>
<proteinExistence type="predicted"/>
<reference evidence="4 5" key="1">
    <citation type="submission" date="2012-10" db="EMBL/GenBank/DDBJ databases">
        <authorList>
            <consortium name="Gibbon Genome Sequencing Consortium"/>
        </authorList>
    </citation>
    <scope>NUCLEOTIDE SEQUENCE [LARGE SCALE GENOMIC DNA]</scope>
</reference>
<dbReference type="eggNOG" id="KOG3057">
    <property type="taxonomic scope" value="Eukaryota"/>
</dbReference>
<keyword evidence="5" id="KW-1185">Reference proteome</keyword>
<evidence type="ECO:0000256" key="1">
    <source>
        <dbReference type="ARBA" id="ARBA00004173"/>
    </source>
</evidence>
<evidence type="ECO:0000313" key="5">
    <source>
        <dbReference type="Proteomes" id="UP000001073"/>
    </source>
</evidence>
<dbReference type="PANTHER" id="PTHR11387">
    <property type="entry name" value="CYTOCHROME C OXIDASE SUBUNIT 6B"/>
    <property type="match status" value="1"/>
</dbReference>
<gene>
    <name evidence="4" type="primary">LOC105738321</name>
</gene>